<sequence length="73" mass="7923">MQLQAASCQNPVLQRIAGSHPDLRAAQRKPPGRLYDARPGEIAGGLSTEKYVNLTGVSRATAYRELTDLTERG</sequence>
<dbReference type="InterPro" id="IPR036388">
    <property type="entry name" value="WH-like_DNA-bd_sf"/>
</dbReference>
<dbReference type="Gene3D" id="1.10.10.10">
    <property type="entry name" value="Winged helix-like DNA-binding domain superfamily/Winged helix DNA-binding domain"/>
    <property type="match status" value="1"/>
</dbReference>
<evidence type="ECO:0000313" key="2">
    <source>
        <dbReference type="EMBL" id="AVO34607.1"/>
    </source>
</evidence>
<evidence type="ECO:0000256" key="1">
    <source>
        <dbReference type="SAM" id="MobiDB-lite"/>
    </source>
</evidence>
<proteinExistence type="predicted"/>
<dbReference type="KEGG" id="otk:C6570_10515"/>
<name>A0A2S0MFL1_9BURK</name>
<dbReference type="AlphaFoldDB" id="A0A2S0MFL1"/>
<dbReference type="EMBL" id="CP027666">
    <property type="protein sequence ID" value="AVO34607.1"/>
    <property type="molecule type" value="Genomic_DNA"/>
</dbReference>
<reference evidence="2 3" key="1">
    <citation type="submission" date="2018-03" db="EMBL/GenBank/DDBJ databases">
        <title>Genome sequencing of Ottowia sp.</title>
        <authorList>
            <person name="Kim S.-J."/>
            <person name="Heo J."/>
            <person name="Kwon S.-W."/>
        </authorList>
    </citation>
    <scope>NUCLEOTIDE SEQUENCE [LARGE SCALE GENOMIC DNA]</scope>
    <source>
        <strain evidence="2 3">KADR8-3</strain>
    </source>
</reference>
<accession>A0A2S0MFL1</accession>
<evidence type="ECO:0000313" key="3">
    <source>
        <dbReference type="Proteomes" id="UP000239709"/>
    </source>
</evidence>
<feature type="region of interest" description="Disordered" evidence="1">
    <location>
        <begin position="18"/>
        <end position="39"/>
    </location>
</feature>
<keyword evidence="3" id="KW-1185">Reference proteome</keyword>
<protein>
    <submittedName>
        <fullName evidence="2">Uncharacterized protein</fullName>
    </submittedName>
</protein>
<dbReference type="Proteomes" id="UP000239709">
    <property type="component" value="Chromosome"/>
</dbReference>
<organism evidence="2 3">
    <name type="scientific">Ottowia oryzae</name>
    <dbReference type="NCBI Taxonomy" id="2109914"/>
    <lineage>
        <taxon>Bacteria</taxon>
        <taxon>Pseudomonadati</taxon>
        <taxon>Pseudomonadota</taxon>
        <taxon>Betaproteobacteria</taxon>
        <taxon>Burkholderiales</taxon>
        <taxon>Comamonadaceae</taxon>
        <taxon>Ottowia</taxon>
    </lineage>
</organism>
<gene>
    <name evidence="2" type="ORF">C6570_10515</name>
</gene>